<accession>A0A9P8AR76</accession>
<protein>
    <submittedName>
        <fullName evidence="1">Uncharacterized protein</fullName>
    </submittedName>
</protein>
<dbReference type="Proteomes" id="UP000812287">
    <property type="component" value="Unassembled WGS sequence"/>
</dbReference>
<comment type="caution">
    <text evidence="1">The sequence shown here is derived from an EMBL/GenBank/DDBJ whole genome shotgun (WGS) entry which is preliminary data.</text>
</comment>
<dbReference type="AlphaFoldDB" id="A0A9P8AR76"/>
<name>A0A9P8AR76_9AGAR</name>
<sequence length="280" mass="31002">MTVTDLDLRVTLSLILVSDSANVLLLLEIPEADPDPGQRYSHNHVEMLLSRVPIGWPHGNSISATVQMSVISPPAPSCTPFPLPFLSALFRHLGTAKLLQGKFIYVFFCCRTNRNDTISGGRGGHCRGYETFLGLEQPSQRAKRSYPDVWTWYANHYMYHVPCTVASTDCSSHHTLNTSKPLLPPSPLVVEPEQNFPLFFSLIRGAVAARSGQVGSKISSRMAQHYAFMPVFTGPVSTLSCPLLISDQSHTSSFCALHSKEPSLVRVFLIFTVHLIFVFL</sequence>
<organism evidence="1 2">
    <name type="scientific">Guyanagaster necrorhizus</name>
    <dbReference type="NCBI Taxonomy" id="856835"/>
    <lineage>
        <taxon>Eukaryota</taxon>
        <taxon>Fungi</taxon>
        <taxon>Dikarya</taxon>
        <taxon>Basidiomycota</taxon>
        <taxon>Agaricomycotina</taxon>
        <taxon>Agaricomycetes</taxon>
        <taxon>Agaricomycetidae</taxon>
        <taxon>Agaricales</taxon>
        <taxon>Marasmiineae</taxon>
        <taxon>Physalacriaceae</taxon>
        <taxon>Guyanagaster</taxon>
    </lineage>
</organism>
<evidence type="ECO:0000313" key="2">
    <source>
        <dbReference type="Proteomes" id="UP000812287"/>
    </source>
</evidence>
<dbReference type="EMBL" id="MU250538">
    <property type="protein sequence ID" value="KAG7444904.1"/>
    <property type="molecule type" value="Genomic_DNA"/>
</dbReference>
<dbReference type="GeneID" id="66099618"/>
<proteinExistence type="predicted"/>
<keyword evidence="2" id="KW-1185">Reference proteome</keyword>
<dbReference type="RefSeq" id="XP_043038404.1">
    <property type="nucleotide sequence ID" value="XM_043177331.1"/>
</dbReference>
<gene>
    <name evidence="1" type="ORF">BT62DRAFT_1007269</name>
</gene>
<evidence type="ECO:0000313" key="1">
    <source>
        <dbReference type="EMBL" id="KAG7444904.1"/>
    </source>
</evidence>
<reference evidence="1" key="1">
    <citation type="submission" date="2020-11" db="EMBL/GenBank/DDBJ databases">
        <title>Adaptations for nitrogen fixation in a non-lichenized fungal sporocarp promotes dispersal by wood-feeding termites.</title>
        <authorList>
            <consortium name="DOE Joint Genome Institute"/>
            <person name="Koch R.A."/>
            <person name="Yoon G."/>
            <person name="Arayal U."/>
            <person name="Lail K."/>
            <person name="Amirebrahimi M."/>
            <person name="Labutti K."/>
            <person name="Lipzen A."/>
            <person name="Riley R."/>
            <person name="Barry K."/>
            <person name="Henrissat B."/>
            <person name="Grigoriev I.V."/>
            <person name="Herr J.R."/>
            <person name="Aime M.C."/>
        </authorList>
    </citation>
    <scope>NUCLEOTIDE SEQUENCE</scope>
    <source>
        <strain evidence="1">MCA 3950</strain>
    </source>
</reference>